<comment type="caution">
    <text evidence="1">The sequence shown here is derived from an EMBL/GenBank/DDBJ whole genome shotgun (WGS) entry which is preliminary data.</text>
</comment>
<evidence type="ECO:0000313" key="4">
    <source>
        <dbReference type="Proteomes" id="UP001139409"/>
    </source>
</evidence>
<dbReference type="RefSeq" id="WP_225698592.1">
    <property type="nucleotide sequence ID" value="NZ_JAIXNE010000002.1"/>
</dbReference>
<dbReference type="AlphaFoldDB" id="A0A9X1HRL2"/>
<name>A0A9X1HRL2_9BACT</name>
<reference evidence="1" key="1">
    <citation type="submission" date="2021-09" db="EMBL/GenBank/DDBJ databases">
        <title>Fulvivirga sp. isolated from coastal sediment.</title>
        <authorList>
            <person name="Yu H."/>
        </authorList>
    </citation>
    <scope>NUCLEOTIDE SEQUENCE</scope>
    <source>
        <strain evidence="1">1062</strain>
    </source>
</reference>
<evidence type="ECO:0000313" key="3">
    <source>
        <dbReference type="EMBL" id="MCA6077797.1"/>
    </source>
</evidence>
<accession>A0A9X1HRL2</accession>
<organism evidence="1 4">
    <name type="scientific">Fulvivirga sedimenti</name>
    <dbReference type="NCBI Taxonomy" id="2879465"/>
    <lineage>
        <taxon>Bacteria</taxon>
        <taxon>Pseudomonadati</taxon>
        <taxon>Bacteroidota</taxon>
        <taxon>Cytophagia</taxon>
        <taxon>Cytophagales</taxon>
        <taxon>Fulvivirgaceae</taxon>
        <taxon>Fulvivirga</taxon>
    </lineage>
</organism>
<protein>
    <submittedName>
        <fullName evidence="1">Uncharacterized protein</fullName>
    </submittedName>
</protein>
<dbReference type="EMBL" id="JAIXNE010000003">
    <property type="protein sequence ID" value="MCA6076669.1"/>
    <property type="molecule type" value="Genomic_DNA"/>
</dbReference>
<gene>
    <name evidence="1" type="ORF">LDX50_11475</name>
    <name evidence="2" type="ORF">LDX50_17445</name>
    <name evidence="3" type="ORF">LDX50_23165</name>
</gene>
<evidence type="ECO:0000313" key="2">
    <source>
        <dbReference type="EMBL" id="MCA6076669.1"/>
    </source>
</evidence>
<keyword evidence="4" id="KW-1185">Reference proteome</keyword>
<dbReference type="EMBL" id="JAIXNE010000002">
    <property type="protein sequence ID" value="MCA6075492.1"/>
    <property type="molecule type" value="Genomic_DNA"/>
</dbReference>
<dbReference type="EMBL" id="JAIXNE010000004">
    <property type="protein sequence ID" value="MCA6077797.1"/>
    <property type="molecule type" value="Genomic_DNA"/>
</dbReference>
<sequence length="250" mass="30348">MADESKLYAETKQVNQFFRRFNGEEDEKGERYYPKDRQYRSPELRQKYLGILFDASNAGIPRDRKIEFARDVISDNDPVFLDFHNKEWFAEVTTLFTLNNQLKEFKLFMALEKDGLGYKWVITRVWSEMFENYMERDTTGIGKFLHPMSHELDFMNLRKAMIDRDSVSQFVKKEYQPDYLTLFLYEIKKGNLTFKTVKEVKFHFFQVKDWYFQISEFNRTGYNTGWLISDLVKVEDRDKDIMRKYIYHEK</sequence>
<proteinExistence type="predicted"/>
<evidence type="ECO:0000313" key="1">
    <source>
        <dbReference type="EMBL" id="MCA6075492.1"/>
    </source>
</evidence>
<dbReference type="Proteomes" id="UP001139409">
    <property type="component" value="Unassembled WGS sequence"/>
</dbReference>